<keyword evidence="3" id="KW-1185">Reference proteome</keyword>
<keyword evidence="1" id="KW-0472">Membrane</keyword>
<keyword evidence="1" id="KW-0812">Transmembrane</keyword>
<name>A0A0L6V5J4_9BASI</name>
<dbReference type="AlphaFoldDB" id="A0A0L6V5J4"/>
<evidence type="ECO:0000313" key="2">
    <source>
        <dbReference type="EMBL" id="KNZ55385.1"/>
    </source>
</evidence>
<gene>
    <name evidence="2" type="ORF">VP01_2699g2</name>
</gene>
<dbReference type="EMBL" id="LAVV01007611">
    <property type="protein sequence ID" value="KNZ55385.1"/>
    <property type="molecule type" value="Genomic_DNA"/>
</dbReference>
<organism evidence="2 3">
    <name type="scientific">Puccinia sorghi</name>
    <dbReference type="NCBI Taxonomy" id="27349"/>
    <lineage>
        <taxon>Eukaryota</taxon>
        <taxon>Fungi</taxon>
        <taxon>Dikarya</taxon>
        <taxon>Basidiomycota</taxon>
        <taxon>Pucciniomycotina</taxon>
        <taxon>Pucciniomycetes</taxon>
        <taxon>Pucciniales</taxon>
        <taxon>Pucciniaceae</taxon>
        <taxon>Puccinia</taxon>
    </lineage>
</organism>
<dbReference type="VEuPathDB" id="FungiDB:VP01_2699g2"/>
<reference evidence="2 3" key="1">
    <citation type="submission" date="2015-08" db="EMBL/GenBank/DDBJ databases">
        <title>Next Generation Sequencing and Analysis of the Genome of Puccinia sorghi L Schw, the Causal Agent of Maize Common Rust.</title>
        <authorList>
            <person name="Rochi L."/>
            <person name="Burguener G."/>
            <person name="Darino M."/>
            <person name="Turjanski A."/>
            <person name="Kreff E."/>
            <person name="Dieguez M.J."/>
            <person name="Sacco F."/>
        </authorList>
    </citation>
    <scope>NUCLEOTIDE SEQUENCE [LARGE SCALE GENOMIC DNA]</scope>
    <source>
        <strain evidence="2 3">RO10H11247</strain>
    </source>
</reference>
<comment type="caution">
    <text evidence="2">The sequence shown here is derived from an EMBL/GenBank/DDBJ whole genome shotgun (WGS) entry which is preliminary data.</text>
</comment>
<keyword evidence="1" id="KW-1133">Transmembrane helix</keyword>
<proteinExistence type="predicted"/>
<evidence type="ECO:0000256" key="1">
    <source>
        <dbReference type="SAM" id="Phobius"/>
    </source>
</evidence>
<evidence type="ECO:0000313" key="3">
    <source>
        <dbReference type="Proteomes" id="UP000037035"/>
    </source>
</evidence>
<feature type="transmembrane region" description="Helical" evidence="1">
    <location>
        <begin position="30"/>
        <end position="52"/>
    </location>
</feature>
<sequence>MVEVTTEASWDFLHVNCRQLSKFLFALSKFLFAVQVCWFGISSYGILFLWLVEQIIPNQETRCFPFKCAFMAMFLKKTLPNQQSASQKSNFLTHQFHVLIDQMNPENELLHIHYKLLTLSSHCGVFMGKEAGGKLSSWGNWKTGEMALIRRFLAGSWKHSRRVGYKFYPKRALWGKRWCRSWSLRAKCGTLHYRNFCQLSVDYCTFWIQVILWCTHLWSSNCFLESSFHIIFFLFTSHLPNSLMHKGYPLSQSSGLDNLFTSQPRHLHTYFEQILKHTLNLATEKKELIFGQILSLLTKGFHASFDGLIDYSVFGTVIYTGVILQTFEQLIASYCFWTYQTILNNLMEILLYTLNKLIRAQITPCYLVIIQNLNSNYIWIKVGKPLEDELTCYTSEGNQEISRSRCKVLEKSGYFLEVSNSVINLLLHPQTSLFGVIQQKKEEHCLPFWGDTTEKGGMGKKFGHGEMEIYYNSRMMVYTRSHSKLHGAFVVLHHSYFKLCHNGIILHHNSSFVYFHSFHAPMTLCIVITKYIIVQLLNRIHWIELSRTVNVELSNFSIIPFFTTIEIVLDLTFQISFKIYLILI</sequence>
<dbReference type="Proteomes" id="UP000037035">
    <property type="component" value="Unassembled WGS sequence"/>
</dbReference>
<protein>
    <submittedName>
        <fullName evidence="2">Uncharacterized protein</fullName>
    </submittedName>
</protein>
<accession>A0A0L6V5J4</accession>